<proteinExistence type="predicted"/>
<reference evidence="1" key="2">
    <citation type="journal article" date="2015" name="Fish Shellfish Immunol.">
        <title>Early steps in the European eel (Anguilla anguilla)-Vibrio vulnificus interaction in the gills: Role of the RtxA13 toxin.</title>
        <authorList>
            <person name="Callol A."/>
            <person name="Pajuelo D."/>
            <person name="Ebbesson L."/>
            <person name="Teles M."/>
            <person name="MacKenzie S."/>
            <person name="Amaro C."/>
        </authorList>
    </citation>
    <scope>NUCLEOTIDE SEQUENCE</scope>
</reference>
<dbReference type="EMBL" id="GBXM01058051">
    <property type="protein sequence ID" value="JAH50526.1"/>
    <property type="molecule type" value="Transcribed_RNA"/>
</dbReference>
<sequence length="12" mass="1340">MVNWACNSKVMG</sequence>
<accession>A0A0E9TA78</accession>
<name>A0A0E9TA78_ANGAN</name>
<evidence type="ECO:0000313" key="1">
    <source>
        <dbReference type="EMBL" id="JAH50526.1"/>
    </source>
</evidence>
<protein>
    <submittedName>
        <fullName evidence="1">Uncharacterized protein</fullName>
    </submittedName>
</protein>
<reference evidence="1" key="1">
    <citation type="submission" date="2014-11" db="EMBL/GenBank/DDBJ databases">
        <authorList>
            <person name="Amaro Gonzalez C."/>
        </authorList>
    </citation>
    <scope>NUCLEOTIDE SEQUENCE</scope>
</reference>
<organism evidence="1">
    <name type="scientific">Anguilla anguilla</name>
    <name type="common">European freshwater eel</name>
    <name type="synonym">Muraena anguilla</name>
    <dbReference type="NCBI Taxonomy" id="7936"/>
    <lineage>
        <taxon>Eukaryota</taxon>
        <taxon>Metazoa</taxon>
        <taxon>Chordata</taxon>
        <taxon>Craniata</taxon>
        <taxon>Vertebrata</taxon>
        <taxon>Euteleostomi</taxon>
        <taxon>Actinopterygii</taxon>
        <taxon>Neopterygii</taxon>
        <taxon>Teleostei</taxon>
        <taxon>Anguilliformes</taxon>
        <taxon>Anguillidae</taxon>
        <taxon>Anguilla</taxon>
    </lineage>
</organism>